<evidence type="ECO:0000256" key="2">
    <source>
        <dbReference type="ARBA" id="ARBA00022801"/>
    </source>
</evidence>
<dbReference type="STRING" id="169760.PSTEL_26290"/>
<dbReference type="PROSITE" id="PS51764">
    <property type="entry name" value="GH26"/>
    <property type="match status" value="1"/>
</dbReference>
<feature type="active site" description="Proton donor" evidence="4">
    <location>
        <position position="175"/>
    </location>
</feature>
<organism evidence="6 7">
    <name type="scientific">Paenibacillus stellifer</name>
    <dbReference type="NCBI Taxonomy" id="169760"/>
    <lineage>
        <taxon>Bacteria</taxon>
        <taxon>Bacillati</taxon>
        <taxon>Bacillota</taxon>
        <taxon>Bacilli</taxon>
        <taxon>Bacillales</taxon>
        <taxon>Paenibacillaceae</taxon>
        <taxon>Paenibacillus</taxon>
    </lineage>
</organism>
<dbReference type="HOGENOM" id="CLU_016930_2_0_9"/>
<keyword evidence="2 4" id="KW-0378">Hydrolase</keyword>
<dbReference type="Proteomes" id="UP000029507">
    <property type="component" value="Chromosome"/>
</dbReference>
<dbReference type="InterPro" id="IPR022790">
    <property type="entry name" value="GH26_dom"/>
</dbReference>
<dbReference type="GO" id="GO:0016985">
    <property type="term" value="F:mannan endo-1,4-beta-mannosidase activity"/>
    <property type="evidence" value="ECO:0007669"/>
    <property type="project" value="InterPro"/>
</dbReference>
<dbReference type="Pfam" id="PF02156">
    <property type="entry name" value="Glyco_hydro_26"/>
    <property type="match status" value="1"/>
</dbReference>
<dbReference type="SUPFAM" id="SSF51445">
    <property type="entry name" value="(Trans)glycosidases"/>
    <property type="match status" value="1"/>
</dbReference>
<evidence type="ECO:0000256" key="3">
    <source>
        <dbReference type="ARBA" id="ARBA00023295"/>
    </source>
</evidence>
<dbReference type="RefSeq" id="WP_038699665.1">
    <property type="nucleotide sequence ID" value="NZ_CP009286.1"/>
</dbReference>
<dbReference type="Gene3D" id="3.20.20.80">
    <property type="entry name" value="Glycosidases"/>
    <property type="match status" value="1"/>
</dbReference>
<dbReference type="PANTHER" id="PTHR40079:SF4">
    <property type="entry name" value="GH26 DOMAIN-CONTAINING PROTEIN-RELATED"/>
    <property type="match status" value="1"/>
</dbReference>
<evidence type="ECO:0000259" key="5">
    <source>
        <dbReference type="PROSITE" id="PS51764"/>
    </source>
</evidence>
<name>A0A089LX41_9BACL</name>
<evidence type="ECO:0000313" key="6">
    <source>
        <dbReference type="EMBL" id="AIQ66101.1"/>
    </source>
</evidence>
<feature type="domain" description="GH26" evidence="5">
    <location>
        <begin position="17"/>
        <end position="319"/>
    </location>
</feature>
<sequence>MTTYNQTIEPCNPEASAEVRAVLNYLANLEGKGILTGQHTQTTVQKELRYIEEVTGRLPALCGFELLAYSPGINYEDADEECLTEIEENKNTLEQAWDWALNRKGLLTFTWHWFSPFGGRDKSFYSEKTTFDARQAVIPGTPEHSALLSDMDHIAELLRTFADRNIPIIWRPFHEAEGTWFWWGQHGPETAKQLYRLMYDRYTNHHKLNNLIWVWNSPLAEGYVGDDVVDLISRDLYPPEHEHTDRKEEYDDLIRITPSRKPAALAEIGSIPSIEQLAETRVPWLWYMTWSNAYGASEEWTTNEVLYRTYHHDYAVTLDKLPSLY</sequence>
<evidence type="ECO:0000313" key="7">
    <source>
        <dbReference type="Proteomes" id="UP000029507"/>
    </source>
</evidence>
<proteinExistence type="inferred from homology"/>
<dbReference type="InterPro" id="IPR000805">
    <property type="entry name" value="Glyco_hydro_26"/>
</dbReference>
<comment type="similarity">
    <text evidence="1 4">Belongs to the glycosyl hydrolase 26 family.</text>
</comment>
<dbReference type="AlphaFoldDB" id="A0A089LX41"/>
<dbReference type="PRINTS" id="PR00739">
    <property type="entry name" value="GLHYDRLASE26"/>
</dbReference>
<dbReference type="GO" id="GO:0006080">
    <property type="term" value="P:substituted mannan metabolic process"/>
    <property type="evidence" value="ECO:0007669"/>
    <property type="project" value="InterPro"/>
</dbReference>
<dbReference type="PANTHER" id="PTHR40079">
    <property type="entry name" value="MANNAN ENDO-1,4-BETA-MANNOSIDASE E-RELATED"/>
    <property type="match status" value="1"/>
</dbReference>
<feature type="active site" description="Nucleophile" evidence="4">
    <location>
        <position position="267"/>
    </location>
</feature>
<dbReference type="EMBL" id="CP009286">
    <property type="protein sequence ID" value="AIQ66101.1"/>
    <property type="molecule type" value="Genomic_DNA"/>
</dbReference>
<dbReference type="InterPro" id="IPR017853">
    <property type="entry name" value="GH"/>
</dbReference>
<protein>
    <submittedName>
        <fullName evidence="6">Beta-mannosidase</fullName>
    </submittedName>
</protein>
<accession>A0A089LX41</accession>
<gene>
    <name evidence="6" type="ORF">PSTEL_26290</name>
</gene>
<keyword evidence="3 4" id="KW-0326">Glycosidase</keyword>
<evidence type="ECO:0000256" key="1">
    <source>
        <dbReference type="ARBA" id="ARBA00007754"/>
    </source>
</evidence>
<dbReference type="KEGG" id="pste:PSTEL_26290"/>
<keyword evidence="7" id="KW-1185">Reference proteome</keyword>
<dbReference type="OrthoDB" id="9803686at2"/>
<reference evidence="6 7" key="1">
    <citation type="submission" date="2014-08" db="EMBL/GenBank/DDBJ databases">
        <title>Comparative genomics of the Paenibacillus odorifer group.</title>
        <authorList>
            <person name="den Bakker H.C."/>
            <person name="Tsai Y.-C."/>
            <person name="Martin N."/>
            <person name="Korlach J."/>
            <person name="Wiedmann M."/>
        </authorList>
    </citation>
    <scope>NUCLEOTIDE SEQUENCE [LARGE SCALE GENOMIC DNA]</scope>
    <source>
        <strain evidence="6 7">DSM 14472</strain>
    </source>
</reference>
<evidence type="ECO:0000256" key="4">
    <source>
        <dbReference type="PROSITE-ProRule" id="PRU01100"/>
    </source>
</evidence>